<name>A0AAW2IGK2_9NEOP</name>
<dbReference type="InterPro" id="IPR040079">
    <property type="entry name" value="Glutathione_S-Trfase"/>
</dbReference>
<dbReference type="GO" id="GO:0004364">
    <property type="term" value="F:glutathione transferase activity"/>
    <property type="evidence" value="ECO:0007669"/>
    <property type="project" value="UniProtKB-EC"/>
</dbReference>
<evidence type="ECO:0000256" key="3">
    <source>
        <dbReference type="ARBA" id="ARBA00038317"/>
    </source>
</evidence>
<proteinExistence type="inferred from homology"/>
<dbReference type="InterPro" id="IPR050213">
    <property type="entry name" value="GST_superfamily"/>
</dbReference>
<feature type="domain" description="GST N-terminal" evidence="5">
    <location>
        <begin position="3"/>
        <end position="80"/>
    </location>
</feature>
<dbReference type="PROSITE" id="PS50404">
    <property type="entry name" value="GST_NTER"/>
    <property type="match status" value="1"/>
</dbReference>
<dbReference type="PANTHER" id="PTHR11571:SF224">
    <property type="entry name" value="HEMATOPOIETIC PROSTAGLANDIN D SYNTHASE"/>
    <property type="match status" value="1"/>
</dbReference>
<dbReference type="GO" id="GO:0004602">
    <property type="term" value="F:glutathione peroxidase activity"/>
    <property type="evidence" value="ECO:0007669"/>
    <property type="project" value="UniProtKB-ARBA"/>
</dbReference>
<comment type="similarity">
    <text evidence="3">Belongs to the GST superfamily. Sigma family.</text>
</comment>
<evidence type="ECO:0000256" key="1">
    <source>
        <dbReference type="ARBA" id="ARBA00012452"/>
    </source>
</evidence>
<dbReference type="SFLD" id="SFLDS00019">
    <property type="entry name" value="Glutathione_Transferase_(cytos"/>
    <property type="match status" value="1"/>
</dbReference>
<dbReference type="SFLD" id="SFLDG00363">
    <property type="entry name" value="AMPS_(cytGST):_Alpha-__Mu-__Pi"/>
    <property type="match status" value="1"/>
</dbReference>
<dbReference type="InterPro" id="IPR004045">
    <property type="entry name" value="Glutathione_S-Trfase_N"/>
</dbReference>
<dbReference type="PANTHER" id="PTHR11571">
    <property type="entry name" value="GLUTATHIONE S-TRANSFERASE"/>
    <property type="match status" value="1"/>
</dbReference>
<evidence type="ECO:0000259" key="5">
    <source>
        <dbReference type="PROSITE" id="PS50404"/>
    </source>
</evidence>
<sequence>MAPKYKLTYFQITGLGECIRFLLSYGNIEFEDVRVTWEEWNNVKPKMPFGKVPVLEIDGKELHQSAAICRYLAKKMNLCGKDDWESLQIDIIVDTISDFTLEVGKCYYDPNEAFKSRKTRGAAEGDDSLLHVPV</sequence>
<dbReference type="AlphaFoldDB" id="A0AAW2IGK2"/>
<dbReference type="Pfam" id="PF02798">
    <property type="entry name" value="GST_N"/>
    <property type="match status" value="1"/>
</dbReference>
<keyword evidence="2" id="KW-0808">Transferase</keyword>
<comment type="caution">
    <text evidence="6">The sequence shown here is derived from an EMBL/GenBank/DDBJ whole genome shotgun (WGS) entry which is preliminary data.</text>
</comment>
<dbReference type="SUPFAM" id="SSF52833">
    <property type="entry name" value="Thioredoxin-like"/>
    <property type="match status" value="1"/>
</dbReference>
<evidence type="ECO:0000256" key="4">
    <source>
        <dbReference type="ARBA" id="ARBA00047960"/>
    </source>
</evidence>
<evidence type="ECO:0000256" key="2">
    <source>
        <dbReference type="ARBA" id="ARBA00022679"/>
    </source>
</evidence>
<reference evidence="6" key="1">
    <citation type="journal article" date="2024" name="Gigascience">
        <title>Chromosome-level genome of the poultry shaft louse Menopon gallinae provides insight into the host-switching and adaptive evolution of parasitic lice.</title>
        <authorList>
            <person name="Xu Y."/>
            <person name="Ma L."/>
            <person name="Liu S."/>
            <person name="Liang Y."/>
            <person name="Liu Q."/>
            <person name="He Z."/>
            <person name="Tian L."/>
            <person name="Duan Y."/>
            <person name="Cai W."/>
            <person name="Li H."/>
            <person name="Song F."/>
        </authorList>
    </citation>
    <scope>NUCLEOTIDE SEQUENCE</scope>
    <source>
        <strain evidence="6">Cailab_2023a</strain>
    </source>
</reference>
<dbReference type="SFLD" id="SFLDG01205">
    <property type="entry name" value="AMPS.1"/>
    <property type="match status" value="1"/>
</dbReference>
<gene>
    <name evidence="6" type="ORF">PYX00_002056</name>
</gene>
<dbReference type="Gene3D" id="1.20.1050.130">
    <property type="match status" value="1"/>
</dbReference>
<dbReference type="GO" id="GO:0006749">
    <property type="term" value="P:glutathione metabolic process"/>
    <property type="evidence" value="ECO:0007669"/>
    <property type="project" value="TreeGrafter"/>
</dbReference>
<protein>
    <recommendedName>
        <fullName evidence="1">glutathione transferase</fullName>
        <ecNumber evidence="1">2.5.1.18</ecNumber>
    </recommendedName>
</protein>
<dbReference type="FunFam" id="3.40.30.10:FF:000035">
    <property type="entry name" value="hematopoietic prostaglandin D synthase"/>
    <property type="match status" value="1"/>
</dbReference>
<dbReference type="EMBL" id="JARGDH010000001">
    <property type="protein sequence ID" value="KAL0280898.1"/>
    <property type="molecule type" value="Genomic_DNA"/>
</dbReference>
<comment type="catalytic activity">
    <reaction evidence="4">
        <text>RX + glutathione = an S-substituted glutathione + a halide anion + H(+)</text>
        <dbReference type="Rhea" id="RHEA:16437"/>
        <dbReference type="ChEBI" id="CHEBI:15378"/>
        <dbReference type="ChEBI" id="CHEBI:16042"/>
        <dbReference type="ChEBI" id="CHEBI:17792"/>
        <dbReference type="ChEBI" id="CHEBI:57925"/>
        <dbReference type="ChEBI" id="CHEBI:90779"/>
        <dbReference type="EC" id="2.5.1.18"/>
    </reaction>
</comment>
<dbReference type="InterPro" id="IPR036249">
    <property type="entry name" value="Thioredoxin-like_sf"/>
</dbReference>
<organism evidence="6">
    <name type="scientific">Menopon gallinae</name>
    <name type="common">poultry shaft louse</name>
    <dbReference type="NCBI Taxonomy" id="328185"/>
    <lineage>
        <taxon>Eukaryota</taxon>
        <taxon>Metazoa</taxon>
        <taxon>Ecdysozoa</taxon>
        <taxon>Arthropoda</taxon>
        <taxon>Hexapoda</taxon>
        <taxon>Insecta</taxon>
        <taxon>Pterygota</taxon>
        <taxon>Neoptera</taxon>
        <taxon>Paraneoptera</taxon>
        <taxon>Psocodea</taxon>
        <taxon>Troctomorpha</taxon>
        <taxon>Phthiraptera</taxon>
        <taxon>Amblycera</taxon>
        <taxon>Menoponidae</taxon>
        <taxon>Menopon</taxon>
    </lineage>
</organism>
<dbReference type="CDD" id="cd03039">
    <property type="entry name" value="GST_N_Sigma_like"/>
    <property type="match status" value="1"/>
</dbReference>
<accession>A0AAW2IGK2</accession>
<evidence type="ECO:0000313" key="6">
    <source>
        <dbReference type="EMBL" id="KAL0280898.1"/>
    </source>
</evidence>
<dbReference type="EC" id="2.5.1.18" evidence="1"/>